<dbReference type="WBParaSite" id="HPBE_0001561901-mRNA-1">
    <property type="protein sequence ID" value="HPBE_0001561901-mRNA-1"/>
    <property type="gene ID" value="HPBE_0001561901"/>
</dbReference>
<dbReference type="EMBL" id="UZAH01028945">
    <property type="protein sequence ID" value="VDP03327.1"/>
    <property type="molecule type" value="Genomic_DNA"/>
</dbReference>
<organism evidence="3 4">
    <name type="scientific">Heligmosomoides polygyrus</name>
    <name type="common">Parasitic roundworm</name>
    <dbReference type="NCBI Taxonomy" id="6339"/>
    <lineage>
        <taxon>Eukaryota</taxon>
        <taxon>Metazoa</taxon>
        <taxon>Ecdysozoa</taxon>
        <taxon>Nematoda</taxon>
        <taxon>Chromadorea</taxon>
        <taxon>Rhabditida</taxon>
        <taxon>Rhabditina</taxon>
        <taxon>Rhabditomorpha</taxon>
        <taxon>Strongyloidea</taxon>
        <taxon>Heligmosomidae</taxon>
        <taxon>Heligmosomoides</taxon>
    </lineage>
</organism>
<accession>A0A3P7ZNE0</accession>
<sequence>MDMDLRLMNNDLGYVYKYMKAKNQTAKAPGEQVLLLNRCLPTGELTKEKTIKLVTRYLLTERMFEQHVENGRLNSINQHAWYNKPHKFNVKPDDVFQFVHDNLDQLEELINELEREHRRAERDFHRSKTTCYPEQEGRQLLQILRNDITKNDQCSQNEIRQLRNKLKDQ</sequence>
<evidence type="ECO:0000313" key="2">
    <source>
        <dbReference type="EMBL" id="VDP03327.1"/>
    </source>
</evidence>
<name>A0A183G2R3_HELPZ</name>
<proteinExistence type="predicted"/>
<dbReference type="OrthoDB" id="5874911at2759"/>
<keyword evidence="3" id="KW-1185">Reference proteome</keyword>
<evidence type="ECO:0000313" key="4">
    <source>
        <dbReference type="WBParaSite" id="HPBE_0001561901-mRNA-1"/>
    </source>
</evidence>
<keyword evidence="1" id="KW-0175">Coiled coil</keyword>
<evidence type="ECO:0000313" key="3">
    <source>
        <dbReference type="Proteomes" id="UP000050761"/>
    </source>
</evidence>
<protein>
    <submittedName>
        <fullName evidence="4">Recombinase domain-containing protein</fullName>
    </submittedName>
</protein>
<reference evidence="4" key="2">
    <citation type="submission" date="2019-09" db="UniProtKB">
        <authorList>
            <consortium name="WormBaseParasite"/>
        </authorList>
    </citation>
    <scope>IDENTIFICATION</scope>
</reference>
<gene>
    <name evidence="2" type="ORF">HPBE_LOCUS15618</name>
</gene>
<dbReference type="Proteomes" id="UP000050761">
    <property type="component" value="Unassembled WGS sequence"/>
</dbReference>
<accession>A0A183G2R3</accession>
<reference evidence="2 3" key="1">
    <citation type="submission" date="2018-11" db="EMBL/GenBank/DDBJ databases">
        <authorList>
            <consortium name="Pathogen Informatics"/>
        </authorList>
    </citation>
    <scope>NUCLEOTIDE SEQUENCE [LARGE SCALE GENOMIC DNA]</scope>
</reference>
<feature type="coiled-coil region" evidence="1">
    <location>
        <begin position="96"/>
        <end position="130"/>
    </location>
</feature>
<evidence type="ECO:0000256" key="1">
    <source>
        <dbReference type="SAM" id="Coils"/>
    </source>
</evidence>
<dbReference type="AlphaFoldDB" id="A0A183G2R3"/>